<accession>A0A7L5BTG0</accession>
<dbReference type="SMART" id="SM01134">
    <property type="entry name" value="DeoRC"/>
    <property type="match status" value="1"/>
</dbReference>
<feature type="domain" description="HTH deoR-type" evidence="5">
    <location>
        <begin position="3"/>
        <end position="58"/>
    </location>
</feature>
<dbReference type="Gene3D" id="3.30.750.70">
    <property type="entry name" value="4-hydroxybutyrate coenzyme like domains"/>
    <property type="match status" value="1"/>
</dbReference>
<dbReference type="PANTHER" id="PTHR30363">
    <property type="entry name" value="HTH-TYPE TRANSCRIPTIONAL REGULATOR SRLR-RELATED"/>
    <property type="match status" value="1"/>
</dbReference>
<dbReference type="InterPro" id="IPR014036">
    <property type="entry name" value="DeoR-like_C"/>
</dbReference>
<evidence type="ECO:0000256" key="2">
    <source>
        <dbReference type="ARBA" id="ARBA00023015"/>
    </source>
</evidence>
<keyword evidence="4" id="KW-0804">Transcription</keyword>
<dbReference type="GO" id="GO:0003700">
    <property type="term" value="F:DNA-binding transcription factor activity"/>
    <property type="evidence" value="ECO:0007669"/>
    <property type="project" value="InterPro"/>
</dbReference>
<dbReference type="AlphaFoldDB" id="A0A7L5BTG0"/>
<evidence type="ECO:0000313" key="6">
    <source>
        <dbReference type="EMBL" id="QIE54692.1"/>
    </source>
</evidence>
<dbReference type="RefSeq" id="WP_165095355.1">
    <property type="nucleotide sequence ID" value="NZ_CP049056.1"/>
</dbReference>
<dbReference type="SUPFAM" id="SSF46785">
    <property type="entry name" value="Winged helix' DNA-binding domain"/>
    <property type="match status" value="1"/>
</dbReference>
<keyword evidence="1" id="KW-0678">Repressor</keyword>
<evidence type="ECO:0000256" key="4">
    <source>
        <dbReference type="ARBA" id="ARBA00023163"/>
    </source>
</evidence>
<protein>
    <submittedName>
        <fullName evidence="6">DeoR/GlpR transcriptional regulator</fullName>
    </submittedName>
</protein>
<reference evidence="6 7" key="1">
    <citation type="submission" date="2020-02" db="EMBL/GenBank/DDBJ databases">
        <title>complete genome sequence of Rhodobacteraceae bacterium.</title>
        <authorList>
            <person name="Park J."/>
            <person name="Kim Y.-S."/>
            <person name="Kim K.-H."/>
        </authorList>
    </citation>
    <scope>NUCLEOTIDE SEQUENCE [LARGE SCALE GENOMIC DNA]</scope>
    <source>
        <strain evidence="6 7">RR4-56</strain>
    </source>
</reference>
<keyword evidence="3" id="KW-0238">DNA-binding</keyword>
<dbReference type="SUPFAM" id="SSF100950">
    <property type="entry name" value="NagB/RpiA/CoA transferase-like"/>
    <property type="match status" value="1"/>
</dbReference>
<evidence type="ECO:0000259" key="5">
    <source>
        <dbReference type="PROSITE" id="PS51000"/>
    </source>
</evidence>
<organism evidence="6 7">
    <name type="scientific">Pikeienuella piscinae</name>
    <dbReference type="NCBI Taxonomy" id="2748098"/>
    <lineage>
        <taxon>Bacteria</taxon>
        <taxon>Pseudomonadati</taxon>
        <taxon>Pseudomonadota</taxon>
        <taxon>Alphaproteobacteria</taxon>
        <taxon>Rhodobacterales</taxon>
        <taxon>Paracoccaceae</taxon>
        <taxon>Pikeienuella</taxon>
    </lineage>
</organism>
<dbReference type="InterPro" id="IPR018356">
    <property type="entry name" value="Tscrpt_reg_HTH_DeoR_CS"/>
</dbReference>
<dbReference type="InterPro" id="IPR036390">
    <property type="entry name" value="WH_DNA-bd_sf"/>
</dbReference>
<dbReference type="InterPro" id="IPR050313">
    <property type="entry name" value="Carb_Metab_HTH_regulators"/>
</dbReference>
<dbReference type="KEGG" id="hdh:G5B40_04090"/>
<dbReference type="EMBL" id="CP049056">
    <property type="protein sequence ID" value="QIE54692.1"/>
    <property type="molecule type" value="Genomic_DNA"/>
</dbReference>
<evidence type="ECO:0000256" key="3">
    <source>
        <dbReference type="ARBA" id="ARBA00023125"/>
    </source>
</evidence>
<keyword evidence="2" id="KW-0805">Transcription regulation</keyword>
<dbReference type="Proteomes" id="UP000503336">
    <property type="component" value="Chromosome"/>
</dbReference>
<dbReference type="PROSITE" id="PS00894">
    <property type="entry name" value="HTH_DEOR_1"/>
    <property type="match status" value="1"/>
</dbReference>
<sequence length="263" mass="28116">MQLTARQNEILARIRREGRVEVETLAAGFNVTTQTIRRDLNLLSERGLAARVHGGARFTNSISNVGYEERRSQASAAKEAIGARTAALIPDSCSVMLNIGTTTEQVARALAGHDDLVVISNNVNVINTLIGSSAKELILAGGVVRPTDGAIVGEEAVDFISRYKVDYAVIGASAIDIDGAVLDYDSREVSVARAILRNARARILVSDALKFDRSAPVRICDIAEIDIFVTDRGPPDPFMEAAARGETEVLIAEPGLEALDDCA</sequence>
<gene>
    <name evidence="6" type="ORF">G5B40_04090</name>
</gene>
<dbReference type="Pfam" id="PF08220">
    <property type="entry name" value="HTH_DeoR"/>
    <property type="match status" value="1"/>
</dbReference>
<proteinExistence type="predicted"/>
<dbReference type="Gene3D" id="1.10.10.10">
    <property type="entry name" value="Winged helix-like DNA-binding domain superfamily/Winged helix DNA-binding domain"/>
    <property type="match status" value="1"/>
</dbReference>
<dbReference type="PROSITE" id="PS51000">
    <property type="entry name" value="HTH_DEOR_2"/>
    <property type="match status" value="1"/>
</dbReference>
<dbReference type="InterPro" id="IPR036388">
    <property type="entry name" value="WH-like_DNA-bd_sf"/>
</dbReference>
<dbReference type="Pfam" id="PF00455">
    <property type="entry name" value="DeoRC"/>
    <property type="match status" value="1"/>
</dbReference>
<dbReference type="InterPro" id="IPR001034">
    <property type="entry name" value="DeoR_HTH"/>
</dbReference>
<evidence type="ECO:0000256" key="1">
    <source>
        <dbReference type="ARBA" id="ARBA00022491"/>
    </source>
</evidence>
<dbReference type="GO" id="GO:0003677">
    <property type="term" value="F:DNA binding"/>
    <property type="evidence" value="ECO:0007669"/>
    <property type="project" value="UniProtKB-KW"/>
</dbReference>
<dbReference type="InterPro" id="IPR037171">
    <property type="entry name" value="NagB/RpiA_transferase-like"/>
</dbReference>
<dbReference type="SMART" id="SM00420">
    <property type="entry name" value="HTH_DEOR"/>
    <property type="match status" value="1"/>
</dbReference>
<dbReference type="PRINTS" id="PR00037">
    <property type="entry name" value="HTHLACR"/>
</dbReference>
<evidence type="ECO:0000313" key="7">
    <source>
        <dbReference type="Proteomes" id="UP000503336"/>
    </source>
</evidence>
<keyword evidence="7" id="KW-1185">Reference proteome</keyword>
<name>A0A7L5BTG0_9RHOB</name>
<dbReference type="PANTHER" id="PTHR30363:SF4">
    <property type="entry name" value="GLYCEROL-3-PHOSPHATE REGULON REPRESSOR"/>
    <property type="match status" value="1"/>
</dbReference>